<feature type="compositionally biased region" description="Low complexity" evidence="1">
    <location>
        <begin position="165"/>
        <end position="205"/>
    </location>
</feature>
<feature type="region of interest" description="Disordered" evidence="1">
    <location>
        <begin position="1"/>
        <end position="72"/>
    </location>
</feature>
<evidence type="ECO:0000256" key="1">
    <source>
        <dbReference type="SAM" id="MobiDB-lite"/>
    </source>
</evidence>
<feature type="region of interest" description="Disordered" evidence="1">
    <location>
        <begin position="238"/>
        <end position="283"/>
    </location>
</feature>
<feature type="compositionally biased region" description="Polar residues" evidence="1">
    <location>
        <begin position="8"/>
        <end position="48"/>
    </location>
</feature>
<gene>
    <name evidence="2" type="ORF">K452DRAFT_300390</name>
</gene>
<accession>A0A6A6B5B3</accession>
<feature type="compositionally biased region" description="Low complexity" evidence="1">
    <location>
        <begin position="133"/>
        <end position="154"/>
    </location>
</feature>
<dbReference type="PANTHER" id="PTHR39610">
    <property type="entry name" value="BZIP DOMAIN-CONTAINING PROTEIN-RELATED"/>
    <property type="match status" value="1"/>
</dbReference>
<feature type="compositionally biased region" description="Basic and acidic residues" evidence="1">
    <location>
        <begin position="238"/>
        <end position="253"/>
    </location>
</feature>
<evidence type="ECO:0000313" key="2">
    <source>
        <dbReference type="EMBL" id="KAF2139332.1"/>
    </source>
</evidence>
<reference evidence="2" key="1">
    <citation type="journal article" date="2020" name="Stud. Mycol.">
        <title>101 Dothideomycetes genomes: a test case for predicting lifestyles and emergence of pathogens.</title>
        <authorList>
            <person name="Haridas S."/>
            <person name="Albert R."/>
            <person name="Binder M."/>
            <person name="Bloem J."/>
            <person name="Labutti K."/>
            <person name="Salamov A."/>
            <person name="Andreopoulos B."/>
            <person name="Baker S."/>
            <person name="Barry K."/>
            <person name="Bills G."/>
            <person name="Bluhm B."/>
            <person name="Cannon C."/>
            <person name="Castanera R."/>
            <person name="Culley D."/>
            <person name="Daum C."/>
            <person name="Ezra D."/>
            <person name="Gonzalez J."/>
            <person name="Henrissat B."/>
            <person name="Kuo A."/>
            <person name="Liang C."/>
            <person name="Lipzen A."/>
            <person name="Lutzoni F."/>
            <person name="Magnuson J."/>
            <person name="Mondo S."/>
            <person name="Nolan M."/>
            <person name="Ohm R."/>
            <person name="Pangilinan J."/>
            <person name="Park H.-J."/>
            <person name="Ramirez L."/>
            <person name="Alfaro M."/>
            <person name="Sun H."/>
            <person name="Tritt A."/>
            <person name="Yoshinaga Y."/>
            <person name="Zwiers L.-H."/>
            <person name="Turgeon B."/>
            <person name="Goodwin S."/>
            <person name="Spatafora J."/>
            <person name="Crous P."/>
            <person name="Grigoriev I."/>
        </authorList>
    </citation>
    <scope>NUCLEOTIDE SEQUENCE</scope>
    <source>
        <strain evidence="2">CBS 121167</strain>
    </source>
</reference>
<dbReference type="AlphaFoldDB" id="A0A6A6B5B3"/>
<dbReference type="OrthoDB" id="5401654at2759"/>
<dbReference type="EMBL" id="ML995493">
    <property type="protein sequence ID" value="KAF2139332.1"/>
    <property type="molecule type" value="Genomic_DNA"/>
</dbReference>
<evidence type="ECO:0000313" key="3">
    <source>
        <dbReference type="Proteomes" id="UP000799438"/>
    </source>
</evidence>
<dbReference type="PANTHER" id="PTHR39610:SF1">
    <property type="match status" value="1"/>
</dbReference>
<feature type="compositionally biased region" description="Low complexity" evidence="1">
    <location>
        <begin position="103"/>
        <end position="124"/>
    </location>
</feature>
<name>A0A6A6B5B3_9PEZI</name>
<organism evidence="2 3">
    <name type="scientific">Aplosporella prunicola CBS 121167</name>
    <dbReference type="NCBI Taxonomy" id="1176127"/>
    <lineage>
        <taxon>Eukaryota</taxon>
        <taxon>Fungi</taxon>
        <taxon>Dikarya</taxon>
        <taxon>Ascomycota</taxon>
        <taxon>Pezizomycotina</taxon>
        <taxon>Dothideomycetes</taxon>
        <taxon>Dothideomycetes incertae sedis</taxon>
        <taxon>Botryosphaeriales</taxon>
        <taxon>Aplosporellaceae</taxon>
        <taxon>Aplosporella</taxon>
    </lineage>
</organism>
<dbReference type="Proteomes" id="UP000799438">
    <property type="component" value="Unassembled WGS sequence"/>
</dbReference>
<proteinExistence type="predicted"/>
<feature type="region of interest" description="Disordered" evidence="1">
    <location>
        <begin position="103"/>
        <end position="205"/>
    </location>
</feature>
<dbReference type="GeneID" id="54299825"/>
<feature type="compositionally biased region" description="Low complexity" evidence="1">
    <location>
        <begin position="268"/>
        <end position="283"/>
    </location>
</feature>
<keyword evidence="3" id="KW-1185">Reference proteome</keyword>
<dbReference type="RefSeq" id="XP_033395045.1">
    <property type="nucleotide sequence ID" value="XM_033542328.1"/>
</dbReference>
<sequence>MAPDLNSVPASPLTSPPINTTNGTDAQHHQSTPASRRTSQVSPMMSTQPFPPLNPHPAGEPAVPMRHPRPLTAAELHHELELEQEAVVNRLTRELSSLRAHSASVASTASGVSTSGASSVAPGTDPATWGAGSTHPSGSRSRTRRSSSSVSRTSAAPHRYSMSSQQAAAAPLPQQQGDGGAASARSPSASAALGVSPAAGSGASSSIARYEEVAAHRLEMEEAKRENEVLRKRIRELEAELRGRRASDARERSVSAVSSVGGSGGEMPAAPTTAAPAATAAAN</sequence>
<protein>
    <submittedName>
        <fullName evidence="2">Uncharacterized protein</fullName>
    </submittedName>
</protein>